<dbReference type="PROSITE" id="PS51257">
    <property type="entry name" value="PROKAR_LIPOPROTEIN"/>
    <property type="match status" value="1"/>
</dbReference>
<evidence type="ECO:0000313" key="3">
    <source>
        <dbReference type="EMBL" id="CAB4937568.1"/>
    </source>
</evidence>
<dbReference type="EMBL" id="CAFABA010000243">
    <property type="protein sequence ID" value="CAB4836828.1"/>
    <property type="molecule type" value="Genomic_DNA"/>
</dbReference>
<reference evidence="3" key="1">
    <citation type="submission" date="2020-05" db="EMBL/GenBank/DDBJ databases">
        <authorList>
            <person name="Chiriac C."/>
            <person name="Salcher M."/>
            <person name="Ghai R."/>
            <person name="Kavagutti S V."/>
        </authorList>
    </citation>
    <scope>NUCLEOTIDE SEQUENCE</scope>
</reference>
<name>A0A6J7J2I7_9ZZZZ</name>
<protein>
    <submittedName>
        <fullName evidence="3">Unannotated protein</fullName>
    </submittedName>
</protein>
<dbReference type="EMBL" id="CAFBMH010000194">
    <property type="protein sequence ID" value="CAB4937568.1"/>
    <property type="molecule type" value="Genomic_DNA"/>
</dbReference>
<organism evidence="3">
    <name type="scientific">freshwater metagenome</name>
    <dbReference type="NCBI Taxonomy" id="449393"/>
    <lineage>
        <taxon>unclassified sequences</taxon>
        <taxon>metagenomes</taxon>
        <taxon>ecological metagenomes</taxon>
    </lineage>
</organism>
<evidence type="ECO:0000313" key="4">
    <source>
        <dbReference type="EMBL" id="CAB4976623.1"/>
    </source>
</evidence>
<dbReference type="EMBL" id="CAFBOS010000003">
    <property type="protein sequence ID" value="CAB4976623.1"/>
    <property type="molecule type" value="Genomic_DNA"/>
</dbReference>
<dbReference type="EMBL" id="CAEZYR010000058">
    <property type="protein sequence ID" value="CAB4748663.1"/>
    <property type="molecule type" value="Genomic_DNA"/>
</dbReference>
<proteinExistence type="predicted"/>
<accession>A0A6J7J2I7</accession>
<gene>
    <name evidence="1" type="ORF">UFOPK2754_01671</name>
    <name evidence="2" type="ORF">UFOPK3139_03273</name>
    <name evidence="3" type="ORF">UFOPK3543_03041</name>
    <name evidence="4" type="ORF">UFOPK3967_00092</name>
</gene>
<sequence>MRPPFAPFGTGVGVHRLGSALAWIGPTGTFTGCTVNQFSLSATGMIARSGQFVRHRLHLAGLYRRNWCTCDGRDPGN</sequence>
<dbReference type="AlphaFoldDB" id="A0A6J7J2I7"/>
<evidence type="ECO:0000313" key="2">
    <source>
        <dbReference type="EMBL" id="CAB4836828.1"/>
    </source>
</evidence>
<evidence type="ECO:0000313" key="1">
    <source>
        <dbReference type="EMBL" id="CAB4748663.1"/>
    </source>
</evidence>